<dbReference type="InterPro" id="IPR013783">
    <property type="entry name" value="Ig-like_fold"/>
</dbReference>
<dbReference type="SUPFAM" id="SSF81296">
    <property type="entry name" value="E set domains"/>
    <property type="match status" value="1"/>
</dbReference>
<dbReference type="Gene3D" id="2.60.40.1180">
    <property type="entry name" value="Golgi alpha-mannosidase II"/>
    <property type="match status" value="1"/>
</dbReference>
<evidence type="ECO:0000256" key="7">
    <source>
        <dbReference type="ARBA" id="ARBA00022679"/>
    </source>
</evidence>
<dbReference type="InterPro" id="IPR004193">
    <property type="entry name" value="Glyco_hydro_13_N"/>
</dbReference>
<evidence type="ECO:0000256" key="3">
    <source>
        <dbReference type="ARBA" id="ARBA00004964"/>
    </source>
</evidence>
<comment type="catalytic activity">
    <reaction evidence="1 10">
        <text>Transfers a segment of a (1-&gt;4)-alpha-D-glucan chain to a primary hydroxy group in a similar glucan chain.</text>
        <dbReference type="EC" id="2.4.1.18"/>
    </reaction>
</comment>
<feature type="active site" description="Proton donor" evidence="10">
    <location>
        <position position="354"/>
    </location>
</feature>
<comment type="similarity">
    <text evidence="4 10">Belongs to the glycosyl hydrolase 13 family. GlgB subfamily.</text>
</comment>
<dbReference type="RefSeq" id="WP_338449209.1">
    <property type="nucleotide sequence ID" value="NZ_CP137640.1"/>
</dbReference>
<evidence type="ECO:0000259" key="11">
    <source>
        <dbReference type="SMART" id="SM00642"/>
    </source>
</evidence>
<dbReference type="EMBL" id="CP137640">
    <property type="protein sequence ID" value="WVX80280.1"/>
    <property type="molecule type" value="Genomic_DNA"/>
</dbReference>
<dbReference type="Gene3D" id="3.20.20.80">
    <property type="entry name" value="Glycosidases"/>
    <property type="match status" value="1"/>
</dbReference>
<organism evidence="12 13">
    <name type="scientific">Niallia oryzisoli</name>
    <dbReference type="NCBI Taxonomy" id="1737571"/>
    <lineage>
        <taxon>Bacteria</taxon>
        <taxon>Bacillati</taxon>
        <taxon>Bacillota</taxon>
        <taxon>Bacilli</taxon>
        <taxon>Bacillales</taxon>
        <taxon>Bacillaceae</taxon>
        <taxon>Niallia</taxon>
    </lineage>
</organism>
<evidence type="ECO:0000313" key="13">
    <source>
        <dbReference type="Proteomes" id="UP001357223"/>
    </source>
</evidence>
<dbReference type="PANTHER" id="PTHR43651:SF3">
    <property type="entry name" value="1,4-ALPHA-GLUCAN-BRANCHING ENZYME"/>
    <property type="match status" value="1"/>
</dbReference>
<dbReference type="SMART" id="SM00642">
    <property type="entry name" value="Aamy"/>
    <property type="match status" value="1"/>
</dbReference>
<dbReference type="Pfam" id="PF00128">
    <property type="entry name" value="Alpha-amylase"/>
    <property type="match status" value="2"/>
</dbReference>
<dbReference type="NCBIfam" id="NF008967">
    <property type="entry name" value="PRK12313.1"/>
    <property type="match status" value="1"/>
</dbReference>
<comment type="pathway">
    <text evidence="3 10">Glycan biosynthesis; glycogen biosynthesis.</text>
</comment>
<dbReference type="HAMAP" id="MF_00685">
    <property type="entry name" value="GlgB"/>
    <property type="match status" value="1"/>
</dbReference>
<keyword evidence="9 10" id="KW-0119">Carbohydrate metabolism</keyword>
<feature type="active site" description="Nucleophile" evidence="10">
    <location>
        <position position="311"/>
    </location>
</feature>
<evidence type="ECO:0000256" key="5">
    <source>
        <dbReference type="ARBA" id="ARBA00022600"/>
    </source>
</evidence>
<keyword evidence="7 10" id="KW-0808">Transferase</keyword>
<dbReference type="InterPro" id="IPR006407">
    <property type="entry name" value="GlgB"/>
</dbReference>
<dbReference type="PANTHER" id="PTHR43651">
    <property type="entry name" value="1,4-ALPHA-GLUCAN-BRANCHING ENZYME"/>
    <property type="match status" value="1"/>
</dbReference>
<dbReference type="Pfam" id="PF02922">
    <property type="entry name" value="CBM_48"/>
    <property type="match status" value="1"/>
</dbReference>
<keyword evidence="5 10" id="KW-0321">Glycogen metabolism</keyword>
<dbReference type="SUPFAM" id="SSF51445">
    <property type="entry name" value="(Trans)glycosidases"/>
    <property type="match status" value="1"/>
</dbReference>
<feature type="domain" description="Glycosyl hydrolase family 13 catalytic" evidence="11">
    <location>
        <begin position="154"/>
        <end position="504"/>
    </location>
</feature>
<dbReference type="Gene3D" id="2.60.40.10">
    <property type="entry name" value="Immunoglobulins"/>
    <property type="match status" value="1"/>
</dbReference>
<comment type="function">
    <text evidence="2 10">Catalyzes the formation of the alpha-1,6-glucosidic linkages in glycogen by scission of a 1,4-alpha-linked oligosaccharide from growing alpha-1,4-glucan chains and the subsequent attachment of the oligosaccharide to the alpha-1,6 position.</text>
</comment>
<dbReference type="InterPro" id="IPR006047">
    <property type="entry name" value="GH13_cat_dom"/>
</dbReference>
<protein>
    <recommendedName>
        <fullName evidence="10">1,4-alpha-glucan branching enzyme GlgB</fullName>
        <ecNumber evidence="10">2.4.1.18</ecNumber>
    </recommendedName>
    <alternativeName>
        <fullName evidence="10">1,4-alpha-D-glucan:1,4-alpha-D-glucan 6-glucosyl-transferase</fullName>
    </alternativeName>
    <alternativeName>
        <fullName evidence="10">Alpha-(1-&gt;4)-glucan branching enzyme</fullName>
    </alternativeName>
    <alternativeName>
        <fullName evidence="10">Glycogen branching enzyme</fullName>
        <shortName evidence="10">BE</shortName>
    </alternativeName>
</protein>
<accession>A0ABZ2C9A2</accession>
<evidence type="ECO:0000256" key="10">
    <source>
        <dbReference type="HAMAP-Rule" id="MF_00685"/>
    </source>
</evidence>
<name>A0ABZ2C9A2_9BACI</name>
<dbReference type="InterPro" id="IPR037439">
    <property type="entry name" value="Branching_enzy"/>
</dbReference>
<keyword evidence="6 10" id="KW-0328">Glycosyltransferase</keyword>
<dbReference type="CDD" id="cd02855">
    <property type="entry name" value="E_set_GBE_prok_N"/>
    <property type="match status" value="1"/>
</dbReference>
<evidence type="ECO:0000256" key="4">
    <source>
        <dbReference type="ARBA" id="ARBA00009000"/>
    </source>
</evidence>
<dbReference type="Pfam" id="PF02806">
    <property type="entry name" value="Alpha-amylase_C"/>
    <property type="match status" value="1"/>
</dbReference>
<dbReference type="EC" id="2.4.1.18" evidence="10"/>
<evidence type="ECO:0000256" key="2">
    <source>
        <dbReference type="ARBA" id="ARBA00002953"/>
    </source>
</evidence>
<dbReference type="InterPro" id="IPR017853">
    <property type="entry name" value="GH"/>
</dbReference>
<dbReference type="InterPro" id="IPR013780">
    <property type="entry name" value="Glyco_hydro_b"/>
</dbReference>
<dbReference type="CDD" id="cd11322">
    <property type="entry name" value="AmyAc_Glg_BE"/>
    <property type="match status" value="1"/>
</dbReference>
<evidence type="ECO:0000256" key="9">
    <source>
        <dbReference type="ARBA" id="ARBA00023277"/>
    </source>
</evidence>
<evidence type="ECO:0000313" key="12">
    <source>
        <dbReference type="EMBL" id="WVX80280.1"/>
    </source>
</evidence>
<reference evidence="12 13" key="1">
    <citation type="submission" date="2023-10" db="EMBL/GenBank/DDBJ databases">
        <title>Niallia locisalis sp.nov. isolated from a salt pond sample.</title>
        <authorList>
            <person name="Li X.-J."/>
            <person name="Dong L."/>
        </authorList>
    </citation>
    <scope>NUCLEOTIDE SEQUENCE [LARGE SCALE GENOMIC DNA]</scope>
    <source>
        <strain evidence="12 13">DSM 29761</strain>
    </source>
</reference>
<comment type="subunit">
    <text evidence="10">Monomer.</text>
</comment>
<dbReference type="NCBIfam" id="NF003811">
    <property type="entry name" value="PRK05402.1"/>
    <property type="match status" value="1"/>
</dbReference>
<dbReference type="Proteomes" id="UP001357223">
    <property type="component" value="Chromosome"/>
</dbReference>
<dbReference type="InterPro" id="IPR006048">
    <property type="entry name" value="A-amylase/branching_C"/>
</dbReference>
<dbReference type="InterPro" id="IPR014756">
    <property type="entry name" value="Ig_E-set"/>
</dbReference>
<keyword evidence="13" id="KW-1185">Reference proteome</keyword>
<dbReference type="SUPFAM" id="SSF51011">
    <property type="entry name" value="Glycosyl hydrolase domain"/>
    <property type="match status" value="1"/>
</dbReference>
<dbReference type="NCBIfam" id="TIGR01515">
    <property type="entry name" value="branching_enzym"/>
    <property type="match status" value="1"/>
</dbReference>
<dbReference type="InterPro" id="IPR044143">
    <property type="entry name" value="GlgB_N_E_set_prok"/>
</dbReference>
<proteinExistence type="inferred from homology"/>
<evidence type="ECO:0000256" key="6">
    <source>
        <dbReference type="ARBA" id="ARBA00022676"/>
    </source>
</evidence>
<evidence type="ECO:0000256" key="1">
    <source>
        <dbReference type="ARBA" id="ARBA00000826"/>
    </source>
</evidence>
<sequence length="646" mass="75438">MALTSLYPSDYQVHLFHEGTLYESFRLFGSHIIEVGSDKWTRFSVWAPNAKEVRLVGDFNNWNGKGCTLHKINKQGIWTICLQENLEGKLYKYEIITKSGESFLKADPYAFYAEVRPNTASIVYSIAGFEWEDSRWMNYKSKRNLLADPISIYEVHLGSWKKKEDGSLLSYRELASELIPYVLELGFTHIELLPIIEHPLDMSWGYQGTGYFSATSRYGTPHDFMYFINECHKNGLGVILDWVPGHFCKDAHGLYKFDGSFLYDYPYENDRENRVWGTANFNLGRNEVQSFLISSALFWIRYFHVDGFRLDAVSNLIYWPNQPGRIENHDGAAFLKKLNSVIFQYDPSVLMIAEDSTDWPNVTSPVHYNGLGFNYKWNMGWMNDVLSYMETPSEHRWKAHEKMTFSLLYAFNENFVLPFSHDEVVHGKKSLLDKMPGDYWQKFAQLRLLLGYMMGHPGKKLLFMGFELGHFSEWKDKEQLDWHLLDYDMHRKMKAYVKKLLKLYKRSKPLYELDHLHDGFEWIDVNNVEQSIFSFVRKSNKENDLLVFVCNFTPAVYHDYRMGVPVKGAYREVLNSDHDSYGGSGVINKKVLQATETAFHGKPYSIKLSIPPFGVSVLRLVKHRKEKKGDDKEKVYSYAIGRRKRK</sequence>
<keyword evidence="8 10" id="KW-0320">Glycogen biosynthesis</keyword>
<dbReference type="PIRSF" id="PIRSF000463">
    <property type="entry name" value="GlgB"/>
    <property type="match status" value="1"/>
</dbReference>
<gene>
    <name evidence="10 12" type="primary">glgB</name>
    <name evidence="12" type="ORF">R4Z09_23815</name>
</gene>
<evidence type="ECO:0000256" key="8">
    <source>
        <dbReference type="ARBA" id="ARBA00023056"/>
    </source>
</evidence>